<protein>
    <recommendedName>
        <fullName evidence="5">ATP-grasp domain-containing protein</fullName>
    </recommendedName>
</protein>
<name>A0A0Q3VH46_9BACI</name>
<dbReference type="AlphaFoldDB" id="A0A0Q3VH46"/>
<dbReference type="Pfam" id="PF13535">
    <property type="entry name" value="ATP-grasp_4"/>
    <property type="match status" value="1"/>
</dbReference>
<evidence type="ECO:0000256" key="2">
    <source>
        <dbReference type="ARBA" id="ARBA00022741"/>
    </source>
</evidence>
<dbReference type="Gene3D" id="3.30.1490.20">
    <property type="entry name" value="ATP-grasp fold, A domain"/>
    <property type="match status" value="1"/>
</dbReference>
<dbReference type="PROSITE" id="PS50975">
    <property type="entry name" value="ATP_GRASP"/>
    <property type="match status" value="1"/>
</dbReference>
<dbReference type="Gene3D" id="3.30.470.20">
    <property type="entry name" value="ATP-grasp fold, B domain"/>
    <property type="match status" value="1"/>
</dbReference>
<dbReference type="SUPFAM" id="SSF56059">
    <property type="entry name" value="Glutathione synthetase ATP-binding domain-like"/>
    <property type="match status" value="1"/>
</dbReference>
<dbReference type="RefSeq" id="WP_053475832.1">
    <property type="nucleotide sequence ID" value="NZ_CP041305.1"/>
</dbReference>
<keyword evidence="1" id="KW-0436">Ligase</keyword>
<dbReference type="PANTHER" id="PTHR43055">
    <property type="entry name" value="FORMATE-DEPENDENT PHOSPHORIBOSYLGLYCINAMIDE FORMYLTRANSFERASE"/>
    <property type="match status" value="1"/>
</dbReference>
<dbReference type="STRING" id="1637975.AN957_12495"/>
<evidence type="ECO:0000313" key="7">
    <source>
        <dbReference type="Proteomes" id="UP000050996"/>
    </source>
</evidence>
<evidence type="ECO:0000313" key="6">
    <source>
        <dbReference type="EMBL" id="KQL19307.1"/>
    </source>
</evidence>
<dbReference type="InterPro" id="IPR013815">
    <property type="entry name" value="ATP_grasp_subdomain_1"/>
</dbReference>
<keyword evidence="2 4" id="KW-0547">Nucleotide-binding</keyword>
<feature type="domain" description="ATP-grasp" evidence="5">
    <location>
        <begin position="106"/>
        <end position="304"/>
    </location>
</feature>
<dbReference type="GO" id="GO:0005829">
    <property type="term" value="C:cytosol"/>
    <property type="evidence" value="ECO:0007669"/>
    <property type="project" value="TreeGrafter"/>
</dbReference>
<keyword evidence="3 4" id="KW-0067">ATP-binding</keyword>
<evidence type="ECO:0000256" key="4">
    <source>
        <dbReference type="PROSITE-ProRule" id="PRU00409"/>
    </source>
</evidence>
<dbReference type="PATRIC" id="fig|1637975.4.peg.2328"/>
<dbReference type="Gene3D" id="3.40.50.20">
    <property type="match status" value="1"/>
</dbReference>
<evidence type="ECO:0000259" key="5">
    <source>
        <dbReference type="PROSITE" id="PS50975"/>
    </source>
</evidence>
<dbReference type="GO" id="GO:0016874">
    <property type="term" value="F:ligase activity"/>
    <property type="evidence" value="ECO:0007669"/>
    <property type="project" value="UniProtKB-KW"/>
</dbReference>
<dbReference type="PANTHER" id="PTHR43055:SF1">
    <property type="entry name" value="FORMATE-DEPENDENT PHOSPHORIBOSYLGLYCINAMIDE FORMYLTRANSFERASE"/>
    <property type="match status" value="1"/>
</dbReference>
<organism evidence="6 7">
    <name type="scientific">Cytobacillus solani</name>
    <dbReference type="NCBI Taxonomy" id="1637975"/>
    <lineage>
        <taxon>Bacteria</taxon>
        <taxon>Bacillati</taxon>
        <taxon>Bacillota</taxon>
        <taxon>Bacilli</taxon>
        <taxon>Bacillales</taxon>
        <taxon>Bacillaceae</taxon>
        <taxon>Cytobacillus</taxon>
    </lineage>
</organism>
<dbReference type="GO" id="GO:0046872">
    <property type="term" value="F:metal ion binding"/>
    <property type="evidence" value="ECO:0007669"/>
    <property type="project" value="InterPro"/>
</dbReference>
<reference evidence="6 7" key="1">
    <citation type="submission" date="2015-09" db="EMBL/GenBank/DDBJ databases">
        <title>Genome sequencing project for genomic taxonomy and phylogenomics of Bacillus-like bacteria.</title>
        <authorList>
            <person name="Liu B."/>
            <person name="Wang J."/>
            <person name="Zhu Y."/>
            <person name="Liu G."/>
            <person name="Chen Q."/>
            <person name="Chen Z."/>
            <person name="Lan J."/>
            <person name="Che J."/>
            <person name="Ge C."/>
            <person name="Shi H."/>
            <person name="Pan Z."/>
            <person name="Liu X."/>
        </authorList>
    </citation>
    <scope>NUCLEOTIDE SEQUENCE [LARGE SCALE GENOMIC DNA]</scope>
    <source>
        <strain evidence="6 7">FJAT-18043</strain>
    </source>
</reference>
<evidence type="ECO:0000256" key="1">
    <source>
        <dbReference type="ARBA" id="ARBA00022598"/>
    </source>
</evidence>
<dbReference type="InterPro" id="IPR011761">
    <property type="entry name" value="ATP-grasp"/>
</dbReference>
<accession>A0A0Q3VH46</accession>
<evidence type="ECO:0000256" key="3">
    <source>
        <dbReference type="ARBA" id="ARBA00022840"/>
    </source>
</evidence>
<sequence length="398" mass="44785">MKVLSIGAGKEQIFSIQEAKRMGLIVIGIDGDKDAPGFAYCDVTYNIDLKEVNDIIKVARKHQIKFVLPVPIGGSLITIGKVNDELNLKGISETAAISFVHKSEFYRCLEVLNLPRPKQIILKESKSKIHELKRKINIIGYPCVIKPSIGSGSRGVGVIRSNEELDQLLEFHHSTLLKDEATLIESFIEGTEYGIDGRIVNGKFELLLIREKILTNLPFRQEIGYLAPARIHPPLEQSIILILQQLTTLIQANNCLFHADIIINNDGIFVIESSGRPAGLNLMTHFIPHVIGFNPISNFIAYLMGKALYCPNIKVNKVYMICFFDLKPGIVKVIPQKDKDFNVQKVLYYDCQLRVNEFIHVVKQGKDIVNRGYFIVCGDDFKNCEGIAENIFSKFIIE</sequence>
<dbReference type="GO" id="GO:0005524">
    <property type="term" value="F:ATP binding"/>
    <property type="evidence" value="ECO:0007669"/>
    <property type="project" value="UniProtKB-UniRule"/>
</dbReference>
<comment type="caution">
    <text evidence="6">The sequence shown here is derived from an EMBL/GenBank/DDBJ whole genome shotgun (WGS) entry which is preliminary data.</text>
</comment>
<gene>
    <name evidence="6" type="ORF">AN957_12495</name>
</gene>
<keyword evidence="7" id="KW-1185">Reference proteome</keyword>
<proteinExistence type="predicted"/>
<dbReference type="Proteomes" id="UP000050996">
    <property type="component" value="Unassembled WGS sequence"/>
</dbReference>
<dbReference type="EMBL" id="LJIX01000006">
    <property type="protein sequence ID" value="KQL19307.1"/>
    <property type="molecule type" value="Genomic_DNA"/>
</dbReference>